<dbReference type="GO" id="GO:0015774">
    <property type="term" value="P:polysaccharide transport"/>
    <property type="evidence" value="ECO:0007669"/>
    <property type="project" value="InterPro"/>
</dbReference>
<reference evidence="1" key="1">
    <citation type="submission" date="2020-05" db="EMBL/GenBank/DDBJ databases">
        <authorList>
            <person name="Delgado-Blas J."/>
        </authorList>
    </citation>
    <scope>NUCLEOTIDE SEQUENCE</scope>
    <source>
        <strain evidence="1">BB1459</strain>
        <strain evidence="2">BB1480</strain>
    </source>
</reference>
<evidence type="ECO:0000313" key="4">
    <source>
        <dbReference type="Proteomes" id="UP000837205"/>
    </source>
</evidence>
<comment type="caution">
    <text evidence="1">The sequence shown here is derived from an EMBL/GenBank/DDBJ whole genome shotgun (WGS) entry which is preliminary data.</text>
</comment>
<sequence length="674" mass="74691">MLGIYSSGIWRIPFLDNLLPGNRVKLSTRAPIPEGVTAVAVWGYRPSAQKPVELATEAGLPVIRLEDGFIRSLGLGVEGAPPLSMVIDNQGIYYDASTPSELEALIKDSAGNACHHQQARDLMTAIVDSDLSKYNKAPPFSPPATMAPCVLVVDQTFGDVSVSKGNADADAFRRMLDTACAENPDAEVWVKVHPDVLCGKKAGYFAGLKNNAQVRLFAEDVSPQSLLRHVKHVYVVTSQYGFEALLAGKPVTCFGQPWYAGWGLTDDRHPQAATLAARRGNATLVELFIAAYLRYSHYRHPVTGSASTLGSVVAWLSQQRQHRLTRTGTLWAPGLSLWKSAILKPYLQTSDNRVRFASQCPTATALIAWGTRGEVRWQQQAKQQGLPLWRMEDGFIRSSGLGSDLLAPLSLVLDKTGIYYDASRPSDLESLLNHSQLTTEQHQRAQALWQKLIASKLSKYNLGASWELPLSAAGKRTLLVTGQVENDASIARGTATIRTNLTLLHTVRERYPDAFIIYKPHPDVLVGNRPGHISDEEMHHLADCIALDADIIECIQQVDEVHTMTSLSGFEALMHGKKVFCYGMPFYAGWGLTTDEYCCERRQRRLTISDLLYQTLISYPTYIHPESKQCISPEMAMDWLLAQKRKSLATKRGSGQYLQRQGRKLQMLLKAMKN</sequence>
<evidence type="ECO:0000313" key="3">
    <source>
        <dbReference type="Proteomes" id="UP000834503"/>
    </source>
</evidence>
<evidence type="ECO:0000313" key="1">
    <source>
        <dbReference type="EMBL" id="CAB5608288.1"/>
    </source>
</evidence>
<dbReference type="CDD" id="cd16440">
    <property type="entry name" value="beta_Kdo_transferase_KpsC_1"/>
    <property type="match status" value="1"/>
</dbReference>
<organism evidence="1 3">
    <name type="scientific">Citrobacter werkmanii</name>
    <dbReference type="NCBI Taxonomy" id="67827"/>
    <lineage>
        <taxon>Bacteria</taxon>
        <taxon>Pseudomonadati</taxon>
        <taxon>Pseudomonadota</taxon>
        <taxon>Gammaproteobacteria</taxon>
        <taxon>Enterobacterales</taxon>
        <taxon>Enterobacteriaceae</taxon>
        <taxon>Citrobacter</taxon>
        <taxon>Citrobacter freundii complex</taxon>
    </lineage>
</organism>
<accession>A0A9N8D0I1</accession>
<dbReference type="EMBL" id="CAHPQX010000053">
    <property type="protein sequence ID" value="CAB5608288.1"/>
    <property type="molecule type" value="Genomic_DNA"/>
</dbReference>
<dbReference type="RefSeq" id="WP_088903044.1">
    <property type="nucleotide sequence ID" value="NZ_CAHPQT010000077.1"/>
</dbReference>
<protein>
    <submittedName>
        <fullName evidence="1">Capsule polysaccharide biosynthesis protein</fullName>
    </submittedName>
</protein>
<gene>
    <name evidence="1" type="ORF">GHA_05585</name>
    <name evidence="2" type="ORF">TML_00671</name>
</gene>
<dbReference type="AlphaFoldDB" id="A0A9N8D0I1"/>
<keyword evidence="4" id="KW-1185">Reference proteome</keyword>
<dbReference type="Pfam" id="PF05159">
    <property type="entry name" value="Capsule_synth"/>
    <property type="match status" value="4"/>
</dbReference>
<dbReference type="Proteomes" id="UP000837205">
    <property type="component" value="Unassembled WGS sequence"/>
</dbReference>
<dbReference type="GO" id="GO:0000271">
    <property type="term" value="P:polysaccharide biosynthetic process"/>
    <property type="evidence" value="ECO:0007669"/>
    <property type="project" value="InterPro"/>
</dbReference>
<name>A0A9N8D0I1_9ENTR</name>
<dbReference type="Proteomes" id="UP000834503">
    <property type="component" value="Unassembled WGS sequence"/>
</dbReference>
<dbReference type="CDD" id="cd16439">
    <property type="entry name" value="beta_Kdo_transferase_KpsC_2"/>
    <property type="match status" value="1"/>
</dbReference>
<dbReference type="EMBL" id="CAIIUA010000001">
    <property type="protein sequence ID" value="CAC9171440.1"/>
    <property type="molecule type" value="Genomic_DNA"/>
</dbReference>
<proteinExistence type="predicted"/>
<evidence type="ECO:0000313" key="2">
    <source>
        <dbReference type="EMBL" id="CAC9171440.1"/>
    </source>
</evidence>
<dbReference type="InterPro" id="IPR007833">
    <property type="entry name" value="Capsule_polysaccharide_synth"/>
</dbReference>